<name>A0A381X408_9ZZZZ</name>
<keyword evidence="1" id="KW-0812">Transmembrane</keyword>
<feature type="transmembrane region" description="Helical" evidence="1">
    <location>
        <begin position="82"/>
        <end position="104"/>
    </location>
</feature>
<accession>A0A381X408</accession>
<keyword evidence="1" id="KW-0472">Membrane</keyword>
<proteinExistence type="predicted"/>
<sequence>MEQNTINKLKQTEQFMLMLWAFFLIVLYACSFLTEYHFPHEEEEMVLGRKVLSDLQRLFFFSLMGVGVLIDLVRMREDRNKAFIFLLLSLLLGGFSGGVGAIQYQVFHFIAGGGQ</sequence>
<dbReference type="EMBL" id="UINC01013798">
    <property type="protein sequence ID" value="SVA59360.1"/>
    <property type="molecule type" value="Genomic_DNA"/>
</dbReference>
<evidence type="ECO:0000313" key="2">
    <source>
        <dbReference type="EMBL" id="SVA59360.1"/>
    </source>
</evidence>
<reference evidence="2" key="1">
    <citation type="submission" date="2018-05" db="EMBL/GenBank/DDBJ databases">
        <authorList>
            <person name="Lanie J.A."/>
            <person name="Ng W.-L."/>
            <person name="Kazmierczak K.M."/>
            <person name="Andrzejewski T.M."/>
            <person name="Davidsen T.M."/>
            <person name="Wayne K.J."/>
            <person name="Tettelin H."/>
            <person name="Glass J.I."/>
            <person name="Rusch D."/>
            <person name="Podicherti R."/>
            <person name="Tsui H.-C.T."/>
            <person name="Winkler M.E."/>
        </authorList>
    </citation>
    <scope>NUCLEOTIDE SEQUENCE</scope>
</reference>
<feature type="transmembrane region" description="Helical" evidence="1">
    <location>
        <begin position="58"/>
        <end position="75"/>
    </location>
</feature>
<gene>
    <name evidence="2" type="ORF">METZ01_LOCUS112214</name>
</gene>
<feature type="transmembrane region" description="Helical" evidence="1">
    <location>
        <begin position="15"/>
        <end position="38"/>
    </location>
</feature>
<keyword evidence="1" id="KW-1133">Transmembrane helix</keyword>
<organism evidence="2">
    <name type="scientific">marine metagenome</name>
    <dbReference type="NCBI Taxonomy" id="408172"/>
    <lineage>
        <taxon>unclassified sequences</taxon>
        <taxon>metagenomes</taxon>
        <taxon>ecological metagenomes</taxon>
    </lineage>
</organism>
<evidence type="ECO:0000256" key="1">
    <source>
        <dbReference type="SAM" id="Phobius"/>
    </source>
</evidence>
<dbReference type="AlphaFoldDB" id="A0A381X408"/>
<protein>
    <submittedName>
        <fullName evidence="2">Uncharacterized protein</fullName>
    </submittedName>
</protein>